<name>A0A3P6SUQ5_LITSI</name>
<dbReference type="OrthoDB" id="5824895at2759"/>
<organism evidence="1 2">
    <name type="scientific">Litomosoides sigmodontis</name>
    <name type="common">Filarial nematode worm</name>
    <dbReference type="NCBI Taxonomy" id="42156"/>
    <lineage>
        <taxon>Eukaryota</taxon>
        <taxon>Metazoa</taxon>
        <taxon>Ecdysozoa</taxon>
        <taxon>Nematoda</taxon>
        <taxon>Chromadorea</taxon>
        <taxon>Rhabditida</taxon>
        <taxon>Spirurina</taxon>
        <taxon>Spiruromorpha</taxon>
        <taxon>Filarioidea</taxon>
        <taxon>Onchocercidae</taxon>
        <taxon>Litomosoides</taxon>
    </lineage>
</organism>
<keyword evidence="2" id="KW-1185">Reference proteome</keyword>
<sequence>MTKICGRNFFVQNIDRYITDEKCKKALANCTEHWDIIPLIPPLGLCDEYFSIECITELVVSSHCKDETGYGEFLTKIASVIEDCAKGGMRWTSIVLKQLIARALKHILCYKTQKQCFNTTMTSGSYQKRPCDIKFPACIMRTYREKYCREFENDLELAYYVCLSHATKCEKKGKMITECEKQYLVEVKRIVGEIDGWRYLATNKSEMKGKSDRLKFQSEN</sequence>
<dbReference type="AlphaFoldDB" id="A0A3P6SUQ5"/>
<dbReference type="OMA" id="CIDEPGY"/>
<evidence type="ECO:0000313" key="1">
    <source>
        <dbReference type="EMBL" id="VDK71550.1"/>
    </source>
</evidence>
<evidence type="ECO:0000313" key="2">
    <source>
        <dbReference type="Proteomes" id="UP000277928"/>
    </source>
</evidence>
<proteinExistence type="predicted"/>
<protein>
    <submittedName>
        <fullName evidence="1">Uncharacterized protein</fullName>
    </submittedName>
</protein>
<gene>
    <name evidence="1" type="ORF">NLS_LOCUS1467</name>
</gene>
<accession>A0A3P6SUQ5</accession>
<dbReference type="Proteomes" id="UP000277928">
    <property type="component" value="Unassembled WGS sequence"/>
</dbReference>
<reference evidence="1 2" key="1">
    <citation type="submission" date="2018-08" db="EMBL/GenBank/DDBJ databases">
        <authorList>
            <person name="Laetsch R D."/>
            <person name="Stevens L."/>
            <person name="Kumar S."/>
            <person name="Blaxter L. M."/>
        </authorList>
    </citation>
    <scope>NUCLEOTIDE SEQUENCE [LARGE SCALE GENOMIC DNA]</scope>
</reference>
<dbReference type="EMBL" id="UYRX01000052">
    <property type="protein sequence ID" value="VDK71550.1"/>
    <property type="molecule type" value="Genomic_DNA"/>
</dbReference>